<name>A0A6N6M7Q3_9FLAO</name>
<comment type="caution">
    <text evidence="3">The sequence shown here is derived from an EMBL/GenBank/DDBJ whole genome shotgun (WGS) entry which is preliminary data.</text>
</comment>
<keyword evidence="4" id="KW-1185">Reference proteome</keyword>
<dbReference type="InterPro" id="IPR013783">
    <property type="entry name" value="Ig-like_fold"/>
</dbReference>
<evidence type="ECO:0000313" key="3">
    <source>
        <dbReference type="EMBL" id="KAB1063828.1"/>
    </source>
</evidence>
<dbReference type="EMBL" id="WACR01000007">
    <property type="protein sequence ID" value="KAB1063828.1"/>
    <property type="molecule type" value="Genomic_DNA"/>
</dbReference>
<feature type="signal peptide" evidence="2">
    <location>
        <begin position="1"/>
        <end position="28"/>
    </location>
</feature>
<proteinExistence type="predicted"/>
<organism evidence="3 4">
    <name type="scientific">Salibacter halophilus</name>
    <dbReference type="NCBI Taxonomy" id="1803916"/>
    <lineage>
        <taxon>Bacteria</taxon>
        <taxon>Pseudomonadati</taxon>
        <taxon>Bacteroidota</taxon>
        <taxon>Flavobacteriia</taxon>
        <taxon>Flavobacteriales</taxon>
        <taxon>Salibacteraceae</taxon>
        <taxon>Salibacter</taxon>
    </lineage>
</organism>
<evidence type="ECO:0000256" key="2">
    <source>
        <dbReference type="SAM" id="SignalP"/>
    </source>
</evidence>
<evidence type="ECO:0000313" key="4">
    <source>
        <dbReference type="Proteomes" id="UP000435357"/>
    </source>
</evidence>
<dbReference type="OrthoDB" id="1042999at2"/>
<evidence type="ECO:0000256" key="1">
    <source>
        <dbReference type="ARBA" id="ARBA00022729"/>
    </source>
</evidence>
<dbReference type="NCBIfam" id="TIGR04183">
    <property type="entry name" value="Por_Secre_tail"/>
    <property type="match status" value="1"/>
</dbReference>
<keyword evidence="1 2" id="KW-0732">Signal</keyword>
<sequence>MLKGCGIVFFLRLLICTCFIFSVNVVQSQCNADAGNDTIICGTSSQSLVLGGDVVAQGGTPPYTYKWEAEEYLLNEKKTASFFLDDTTKANPEFVEVWDKSVSFKLTVTDSLGNSCSDSVKVIFCAYSFNYNTTHHFISPGDTVDIGPATSPYLDNPDCGSFMFTGWTPDYAISDPMSLSPKVWPDSSVTYQGTFEDTIGCYTVFSNTSHSVKVISTGIEESIETEDDVKIKPNPFSISTTFTFYDQGAKKLNVYNSAGKRVRNEEIKSNIAVFNRMGLKAGVYFFRVFDMNSSEVHSGKFVIMN</sequence>
<protein>
    <submittedName>
        <fullName evidence="3">T9SS type A sorting domain-containing protein</fullName>
    </submittedName>
</protein>
<dbReference type="AlphaFoldDB" id="A0A6N6M7Q3"/>
<dbReference type="InterPro" id="IPR026444">
    <property type="entry name" value="Secre_tail"/>
</dbReference>
<gene>
    <name evidence="3" type="ORF">F3059_09680</name>
</gene>
<dbReference type="Proteomes" id="UP000435357">
    <property type="component" value="Unassembled WGS sequence"/>
</dbReference>
<dbReference type="Gene3D" id="2.60.40.10">
    <property type="entry name" value="Immunoglobulins"/>
    <property type="match status" value="1"/>
</dbReference>
<feature type="chain" id="PRO_5026675692" evidence="2">
    <location>
        <begin position="29"/>
        <end position="305"/>
    </location>
</feature>
<reference evidence="3 4" key="1">
    <citation type="submission" date="2019-09" db="EMBL/GenBank/DDBJ databases">
        <title>Genomes of Cryomorphaceae.</title>
        <authorList>
            <person name="Bowman J.P."/>
        </authorList>
    </citation>
    <scope>NUCLEOTIDE SEQUENCE [LARGE SCALE GENOMIC DNA]</scope>
    <source>
        <strain evidence="3 4">KCTC 52047</strain>
    </source>
</reference>
<accession>A0A6N6M7Q3</accession>